<evidence type="ECO:0000313" key="3">
    <source>
        <dbReference type="Proteomes" id="UP001266305"/>
    </source>
</evidence>
<protein>
    <submittedName>
        <fullName evidence="2">Uncharacterized protein</fullName>
    </submittedName>
</protein>
<feature type="compositionally biased region" description="Basic and acidic residues" evidence="1">
    <location>
        <begin position="250"/>
        <end position="265"/>
    </location>
</feature>
<comment type="caution">
    <text evidence="2">The sequence shown here is derived from an EMBL/GenBank/DDBJ whole genome shotgun (WGS) entry which is preliminary data.</text>
</comment>
<feature type="compositionally biased region" description="Gly residues" evidence="1">
    <location>
        <begin position="283"/>
        <end position="295"/>
    </location>
</feature>
<reference evidence="2 3" key="1">
    <citation type="submission" date="2023-05" db="EMBL/GenBank/DDBJ databases">
        <title>B98-5 Cell Line De Novo Hybrid Assembly: An Optical Mapping Approach.</title>
        <authorList>
            <person name="Kananen K."/>
            <person name="Auerbach J.A."/>
            <person name="Kautto E."/>
            <person name="Blachly J.S."/>
        </authorList>
    </citation>
    <scope>NUCLEOTIDE SEQUENCE [LARGE SCALE GENOMIC DNA]</scope>
    <source>
        <strain evidence="2">B95-8</strain>
        <tissue evidence="2">Cell line</tissue>
    </source>
</reference>
<feature type="compositionally biased region" description="Basic and acidic residues" evidence="1">
    <location>
        <begin position="233"/>
        <end position="242"/>
    </location>
</feature>
<sequence length="352" mass="37727">MRGTWVQAWLPQRYPRERDLRGCRGGKEERRASRSRGEGKPGKRGRERGGSGRARLSAGPKGPCSASSAAGATPLPSPHPSAPHSAPEAGRGKYPPRDFRNPGVRAASAFPEPWHPPPPSPVNTACLPPGCARRPRSAEGRLHASSLPRLRVPCPVPALMEPDRASCLHPALAAQTDNLRTKRRQPRSGPGTGARRHPLPKSKPLSQLTRRGAPLEGVRRSRASRERKRRREGPREIRRLEGGEEEGEEEGKRQQRRRDGDRDQGAGRGRRPLCLRTMRRGKGAQGGARGEGGAGSLPPRVGLSLGLTPTRPNPWSSALCPQGPSTASLPVALKNPGVQIPSPSSPTQGGGP</sequence>
<accession>A0ABQ9VVF2</accession>
<evidence type="ECO:0000256" key="1">
    <source>
        <dbReference type="SAM" id="MobiDB-lite"/>
    </source>
</evidence>
<feature type="compositionally biased region" description="Basic residues" evidence="1">
    <location>
        <begin position="220"/>
        <end position="232"/>
    </location>
</feature>
<organism evidence="2 3">
    <name type="scientific">Saguinus oedipus</name>
    <name type="common">Cotton-top tamarin</name>
    <name type="synonym">Oedipomidas oedipus</name>
    <dbReference type="NCBI Taxonomy" id="9490"/>
    <lineage>
        <taxon>Eukaryota</taxon>
        <taxon>Metazoa</taxon>
        <taxon>Chordata</taxon>
        <taxon>Craniata</taxon>
        <taxon>Vertebrata</taxon>
        <taxon>Euteleostomi</taxon>
        <taxon>Mammalia</taxon>
        <taxon>Eutheria</taxon>
        <taxon>Euarchontoglires</taxon>
        <taxon>Primates</taxon>
        <taxon>Haplorrhini</taxon>
        <taxon>Platyrrhini</taxon>
        <taxon>Cebidae</taxon>
        <taxon>Callitrichinae</taxon>
        <taxon>Saguinus</taxon>
    </lineage>
</organism>
<dbReference type="Proteomes" id="UP001266305">
    <property type="component" value="Unassembled WGS sequence"/>
</dbReference>
<feature type="region of interest" description="Disordered" evidence="1">
    <location>
        <begin position="167"/>
        <end position="352"/>
    </location>
</feature>
<keyword evidence="3" id="KW-1185">Reference proteome</keyword>
<feature type="compositionally biased region" description="Basic residues" evidence="1">
    <location>
        <begin position="268"/>
        <end position="282"/>
    </location>
</feature>
<dbReference type="EMBL" id="JASSZA010000004">
    <property type="protein sequence ID" value="KAK2113353.1"/>
    <property type="molecule type" value="Genomic_DNA"/>
</dbReference>
<proteinExistence type="predicted"/>
<gene>
    <name evidence="2" type="ORF">P7K49_007619</name>
</gene>
<feature type="region of interest" description="Disordered" evidence="1">
    <location>
        <begin position="1"/>
        <end position="148"/>
    </location>
</feature>
<feature type="compositionally biased region" description="Basic and acidic residues" evidence="1">
    <location>
        <begin position="14"/>
        <end position="41"/>
    </location>
</feature>
<evidence type="ECO:0000313" key="2">
    <source>
        <dbReference type="EMBL" id="KAK2113353.1"/>
    </source>
</evidence>
<name>A0ABQ9VVF2_SAGOE</name>